<dbReference type="InterPro" id="IPR014710">
    <property type="entry name" value="RmlC-like_jellyroll"/>
</dbReference>
<reference evidence="2 3" key="1">
    <citation type="submission" date="2019-03" db="EMBL/GenBank/DDBJ databases">
        <title>Genomic Encyclopedia of Type Strains, Phase IV (KMG-IV): sequencing the most valuable type-strain genomes for metagenomic binning, comparative biology and taxonomic classification.</title>
        <authorList>
            <person name="Goeker M."/>
        </authorList>
    </citation>
    <scope>NUCLEOTIDE SEQUENCE [LARGE SCALE GENOMIC DNA]</scope>
    <source>
        <strain evidence="2 3">DSM 25964</strain>
    </source>
</reference>
<evidence type="ECO:0000313" key="2">
    <source>
        <dbReference type="EMBL" id="TDY60877.1"/>
    </source>
</evidence>
<sequence>MKLVDMNRLEKENVLPGLRARFVHSENMTVAYWDMDAGAVFPLHDHSHEQVVNVVSGKVEISVRGEKILLDEGCVLVLAPGEPHAVHAVTESFVIDVFHPIRQDYKRA</sequence>
<protein>
    <recommendedName>
        <fullName evidence="1">Cupin type-2 domain-containing protein</fullName>
    </recommendedName>
</protein>
<dbReference type="AlphaFoldDB" id="A0A4R8M9X7"/>
<evidence type="ECO:0000313" key="3">
    <source>
        <dbReference type="Proteomes" id="UP000295066"/>
    </source>
</evidence>
<dbReference type="OrthoDB" id="9811153at2"/>
<accession>A0A4R8M9X7</accession>
<dbReference type="InterPro" id="IPR011051">
    <property type="entry name" value="RmlC_Cupin_sf"/>
</dbReference>
<organism evidence="2 3">
    <name type="scientific">Aminivibrio pyruvatiphilus</name>
    <dbReference type="NCBI Taxonomy" id="1005740"/>
    <lineage>
        <taxon>Bacteria</taxon>
        <taxon>Thermotogati</taxon>
        <taxon>Synergistota</taxon>
        <taxon>Synergistia</taxon>
        <taxon>Synergistales</taxon>
        <taxon>Aminobacteriaceae</taxon>
        <taxon>Aminivibrio</taxon>
    </lineage>
</organism>
<dbReference type="PANTHER" id="PTHR40112:SF1">
    <property type="entry name" value="H2HPP ISOMERASE"/>
    <property type="match status" value="1"/>
</dbReference>
<keyword evidence="3" id="KW-1185">Reference proteome</keyword>
<dbReference type="Pfam" id="PF07883">
    <property type="entry name" value="Cupin_2"/>
    <property type="match status" value="1"/>
</dbReference>
<dbReference type="InterPro" id="IPR013096">
    <property type="entry name" value="Cupin_2"/>
</dbReference>
<dbReference type="EMBL" id="SORI01000007">
    <property type="protein sequence ID" value="TDY60877.1"/>
    <property type="molecule type" value="Genomic_DNA"/>
</dbReference>
<dbReference type="PANTHER" id="PTHR40112">
    <property type="entry name" value="H2HPP ISOMERASE"/>
    <property type="match status" value="1"/>
</dbReference>
<evidence type="ECO:0000259" key="1">
    <source>
        <dbReference type="Pfam" id="PF07883"/>
    </source>
</evidence>
<feature type="domain" description="Cupin type-2" evidence="1">
    <location>
        <begin position="32"/>
        <end position="91"/>
    </location>
</feature>
<name>A0A4R8M9X7_9BACT</name>
<dbReference type="RefSeq" id="WP_133957442.1">
    <property type="nucleotide sequence ID" value="NZ_SORI01000007.1"/>
</dbReference>
<dbReference type="SUPFAM" id="SSF51182">
    <property type="entry name" value="RmlC-like cupins"/>
    <property type="match status" value="1"/>
</dbReference>
<dbReference type="Gene3D" id="2.60.120.10">
    <property type="entry name" value="Jelly Rolls"/>
    <property type="match status" value="1"/>
</dbReference>
<dbReference type="CDD" id="cd02238">
    <property type="entry name" value="cupin_KdgF"/>
    <property type="match status" value="1"/>
</dbReference>
<gene>
    <name evidence="2" type="ORF">C8D99_10784</name>
</gene>
<dbReference type="Proteomes" id="UP000295066">
    <property type="component" value="Unassembled WGS sequence"/>
</dbReference>
<comment type="caution">
    <text evidence="2">The sequence shown here is derived from an EMBL/GenBank/DDBJ whole genome shotgun (WGS) entry which is preliminary data.</text>
</comment>
<dbReference type="InterPro" id="IPR052535">
    <property type="entry name" value="Bacilysin_H2HPP_isomerase"/>
</dbReference>
<proteinExistence type="predicted"/>